<reference evidence="2 5" key="1">
    <citation type="journal article" date="2015" name="ISME J.">
        <title>Elemental sulfur and acetate can support life of a novel strictly anaerobic haloarchaeon.</title>
        <authorList>
            <person name="Sorokin D.Y."/>
            <person name="Kublanov I.V."/>
            <person name="Gavrilov S.N."/>
            <person name="Rojo D."/>
            <person name="Roman P."/>
            <person name="Golyshin P.N."/>
            <person name="Slepak V.Z."/>
            <person name="Smedile F."/>
            <person name="Ferrer M."/>
            <person name="Messina E."/>
            <person name="La Cono V."/>
            <person name="Yakimov M.M."/>
        </authorList>
    </citation>
    <scope>NUCLEOTIDE SEQUENCE [LARGE SCALE GENOMIC DNA]</scope>
    <source>
        <strain evidence="2 5">HSR2</strain>
    </source>
</reference>
<evidence type="ECO:0000313" key="2">
    <source>
        <dbReference type="EMBL" id="AKH97630.1"/>
    </source>
</evidence>
<reference evidence="4" key="2">
    <citation type="submission" date="2015-05" db="EMBL/GenBank/DDBJ databases">
        <title>Complete genome sequence of Halanaeroarchaeum sulfurireducens type strain M27-SA2, a sulfate-reducer haloarchaeon from marine anoxic lake Medee.</title>
        <authorList>
            <person name="Messina E."/>
            <person name="Kublanov I.V."/>
            <person name="Toshchakov S."/>
            <person name="Arcadi E."/>
            <person name="La Spada G."/>
            <person name="La Cono V."/>
            <person name="Yakimov M.M."/>
        </authorList>
    </citation>
    <scope>NUCLEOTIDE SEQUENCE [LARGE SCALE GENOMIC DNA]</scope>
    <source>
        <strain evidence="4">M27-SA2</strain>
    </source>
</reference>
<accession>A0A0F7PBU4</accession>
<dbReference type="EMBL" id="CP008874">
    <property type="protein sequence ID" value="AKH97630.1"/>
    <property type="molecule type" value="Genomic_DNA"/>
</dbReference>
<keyword evidence="1" id="KW-0472">Membrane</keyword>
<dbReference type="EMBL" id="CP011564">
    <property type="protein sequence ID" value="ALG82026.1"/>
    <property type="molecule type" value="Genomic_DNA"/>
</dbReference>
<name>A0A0F7PBU4_9EURY</name>
<keyword evidence="1" id="KW-1133">Transmembrane helix</keyword>
<protein>
    <submittedName>
        <fullName evidence="2">Periplasmic copper-binding protein</fullName>
    </submittedName>
</protein>
<dbReference type="HOGENOM" id="CLU_3093967_0_0_2"/>
<evidence type="ECO:0000313" key="3">
    <source>
        <dbReference type="EMBL" id="ALG82026.1"/>
    </source>
</evidence>
<reference evidence="3 4" key="3">
    <citation type="journal article" date="2016" name="Stand. Genomic Sci.">
        <title>Complete genome sequence of 'Halanaeroarchaeum sulfurireducens' M27-SA2, a sulfur-reducing and acetate-oxidizing haloarchaeon from the deep-sea hypersaline anoxic lake Medee.</title>
        <authorList>
            <person name="Messina E."/>
            <person name="Sorokin D.Y."/>
            <person name="Kublanov I.V."/>
            <person name="Toshchakov S."/>
            <person name="Lopatina A."/>
            <person name="Arcadi E."/>
            <person name="Smedile F."/>
            <person name="La Spada G."/>
            <person name="La Cono V."/>
            <person name="Yakimov M.M."/>
        </authorList>
    </citation>
    <scope>NUCLEOTIDE SEQUENCE [LARGE SCALE GENOMIC DNA]</scope>
    <source>
        <strain evidence="3 4">M27-SA2</strain>
    </source>
</reference>
<keyword evidence="5" id="KW-1185">Reference proteome</keyword>
<dbReference type="KEGG" id="hsu:HLASF_1142"/>
<dbReference type="KEGG" id="hsf:HLASA_1131"/>
<organism evidence="2 5">
    <name type="scientific">Halanaeroarchaeum sulfurireducens</name>
    <dbReference type="NCBI Taxonomy" id="1604004"/>
    <lineage>
        <taxon>Archaea</taxon>
        <taxon>Methanobacteriati</taxon>
        <taxon>Methanobacteriota</taxon>
        <taxon>Stenosarchaea group</taxon>
        <taxon>Halobacteria</taxon>
        <taxon>Halobacteriales</taxon>
        <taxon>Halobacteriaceae</taxon>
        <taxon>Halanaeroarchaeum</taxon>
    </lineage>
</organism>
<dbReference type="Proteomes" id="UP000069906">
    <property type="component" value="Chromosome"/>
</dbReference>
<sequence>MDTTQPHQKLPTVVLGGSHLALGLLLILRSQGRLMARDIPSTGCTLTARAT</sequence>
<gene>
    <name evidence="3" type="ORF">HLASA_1131</name>
    <name evidence="2" type="ORF">HLASF_1142</name>
</gene>
<feature type="transmembrane region" description="Helical" evidence="1">
    <location>
        <begin position="12"/>
        <end position="28"/>
    </location>
</feature>
<dbReference type="AlphaFoldDB" id="A0A0F7PBU4"/>
<dbReference type="Proteomes" id="UP000060390">
    <property type="component" value="Chromosome"/>
</dbReference>
<proteinExistence type="predicted"/>
<evidence type="ECO:0000313" key="4">
    <source>
        <dbReference type="Proteomes" id="UP000060390"/>
    </source>
</evidence>
<evidence type="ECO:0000313" key="5">
    <source>
        <dbReference type="Proteomes" id="UP000069906"/>
    </source>
</evidence>
<keyword evidence="1" id="KW-0812">Transmembrane</keyword>
<evidence type="ECO:0000256" key="1">
    <source>
        <dbReference type="SAM" id="Phobius"/>
    </source>
</evidence>